<dbReference type="Pfam" id="PF09586">
    <property type="entry name" value="YfhO"/>
    <property type="match status" value="1"/>
</dbReference>
<sequence length="965" mass="109431">MQNINKTSEVIEIKENGNVETKGKKAEDNVVRKIHPFRRFVIIYTILFALALLSACTPWIVAKTSFIWNIDGVNQHYPALVYLGKYIRETVNGFSKGIFHLNMWDIRIGLGSDIIGTMNYYCMGDPLDLIAGLVPTRDIEYVYDALIVLRMYLAGMAFAAYAFYKKEDYKAVTFGSLVYVFSGYVLVYGVKHPLFINPMIYLPIIFVGIDKILKKEKSLLFTIMVTIALVSNFYFFYIISIAIFIYAIWRVKDLYSENIVMEYLQAIKRSILFYLLGIACACVIFIPVVCSFLATSRSGTRVFPSLFYSKGYYEWLPLNSVALGTLEGQTNLGYVSTFMILFLALLTVKNKKCTPYRIFFILSVVGLTFPMVGFGMTGFSYVANRWGFLLTFVIAMGSVRCIELWDDIKLRHLILPMTFEILGIVLVLKSEFLPLNGKYSIRVVAVGCAVVLLAKLVRLKAGKILYVSLSLLLIVEVGVKMMSFLYWEDKVAESQFVKADEAYNETNIKAINKIKEEDKSLYRVECMCDNTSNYGLINDIPTVSSYYSITQGNFSDTMEKLGNADTFTAAWTYGLSRRTGMLNLAGVKYFIANDLGGDLKSVPYGFTKTDEVINYKENGQEERQSIYKTDNYLPMVYGYNKTIGLNEWERMSEYDREEAIQQAAVMDLDVDTSDLNLKSGKVNLDSKVVLNKQQILEQVANSGAKNIAIEDDKIIIKWGGVFLRLNYEGLPNSETYLVMKNIDYTLLDKDRLKEIKEEVEALPDDEKANIEVNPGTDTFWLGGNINDLYAGLKFCTKYYIYPGCDSAVCNLGYSDEPVTTSLFYMMAPGVYDFEDLSIVCNPMNTYKSQIDDLRVKVKDLKIKNDKLSCSVDLKEDKILCLAIPYSKGWSAKVDGEKVEAFEINGMYTGLKLKAGKHDIEMNYFTPGLKLGLIISLIGVAILIYLLFDNKRKKDKKEIISEEVKE</sequence>
<dbReference type="RefSeq" id="WP_159444324.1">
    <property type="nucleotide sequence ID" value="NZ_FUXZ01000008.1"/>
</dbReference>
<feature type="transmembrane region" description="Helical" evidence="2">
    <location>
        <begin position="332"/>
        <end position="348"/>
    </location>
</feature>
<dbReference type="Proteomes" id="UP000190814">
    <property type="component" value="Unassembled WGS sequence"/>
</dbReference>
<evidence type="ECO:0000313" key="3">
    <source>
        <dbReference type="EMBL" id="SKA67283.1"/>
    </source>
</evidence>
<feature type="transmembrane region" description="Helical" evidence="2">
    <location>
        <begin position="439"/>
        <end position="457"/>
    </location>
</feature>
<keyword evidence="2" id="KW-0812">Transmembrane</keyword>
<feature type="coiled-coil region" evidence="1">
    <location>
        <begin position="843"/>
        <end position="870"/>
    </location>
</feature>
<feature type="transmembrane region" description="Helical" evidence="2">
    <location>
        <begin position="360"/>
        <end position="379"/>
    </location>
</feature>
<organism evidence="3 4">
    <name type="scientific">Eubacterium uniforme</name>
    <dbReference type="NCBI Taxonomy" id="39495"/>
    <lineage>
        <taxon>Bacteria</taxon>
        <taxon>Bacillati</taxon>
        <taxon>Bacillota</taxon>
        <taxon>Clostridia</taxon>
        <taxon>Eubacteriales</taxon>
        <taxon>Eubacteriaceae</taxon>
        <taxon>Eubacterium</taxon>
    </lineage>
</organism>
<feature type="transmembrane region" description="Helical" evidence="2">
    <location>
        <begin position="220"/>
        <end position="249"/>
    </location>
</feature>
<feature type="transmembrane region" description="Helical" evidence="2">
    <location>
        <begin position="171"/>
        <end position="189"/>
    </location>
</feature>
<evidence type="ECO:0000313" key="4">
    <source>
        <dbReference type="Proteomes" id="UP000190814"/>
    </source>
</evidence>
<name>A0A1T4VQL9_9FIRM</name>
<keyword evidence="2" id="KW-1133">Transmembrane helix</keyword>
<feature type="transmembrane region" description="Helical" evidence="2">
    <location>
        <begin position="41"/>
        <end position="61"/>
    </location>
</feature>
<evidence type="ECO:0000256" key="1">
    <source>
        <dbReference type="SAM" id="Coils"/>
    </source>
</evidence>
<dbReference type="PANTHER" id="PTHR38454">
    <property type="entry name" value="INTEGRAL MEMBRANE PROTEIN-RELATED"/>
    <property type="match status" value="1"/>
</dbReference>
<accession>A0A1T4VQL9</accession>
<evidence type="ECO:0000256" key="2">
    <source>
        <dbReference type="SAM" id="Phobius"/>
    </source>
</evidence>
<feature type="transmembrane region" description="Helical" evidence="2">
    <location>
        <begin position="141"/>
        <end position="164"/>
    </location>
</feature>
<feature type="transmembrane region" description="Helical" evidence="2">
    <location>
        <begin position="271"/>
        <end position="294"/>
    </location>
</feature>
<dbReference type="InterPro" id="IPR018580">
    <property type="entry name" value="Uncharacterised_YfhO"/>
</dbReference>
<keyword evidence="1" id="KW-0175">Coiled coil</keyword>
<dbReference type="PANTHER" id="PTHR38454:SF1">
    <property type="entry name" value="INTEGRAL MEMBRANE PROTEIN"/>
    <property type="match status" value="1"/>
</dbReference>
<dbReference type="EMBL" id="FUXZ01000008">
    <property type="protein sequence ID" value="SKA67283.1"/>
    <property type="molecule type" value="Genomic_DNA"/>
</dbReference>
<reference evidence="3 4" key="1">
    <citation type="submission" date="2017-02" db="EMBL/GenBank/DDBJ databases">
        <authorList>
            <person name="Peterson S.W."/>
        </authorList>
    </citation>
    <scope>NUCLEOTIDE SEQUENCE [LARGE SCALE GENOMIC DNA]</scope>
    <source>
        <strain evidence="3 4">ATCC 35992</strain>
    </source>
</reference>
<dbReference type="AlphaFoldDB" id="A0A1T4VQL9"/>
<protein>
    <submittedName>
        <fullName evidence="3">Uncharacterized membrane protein YfhO</fullName>
    </submittedName>
</protein>
<keyword evidence="2" id="KW-0472">Membrane</keyword>
<dbReference type="OrthoDB" id="9815466at2"/>
<proteinExistence type="predicted"/>
<dbReference type="STRING" id="39495.SAMN02745111_01431"/>
<feature type="transmembrane region" description="Helical" evidence="2">
    <location>
        <begin position="927"/>
        <end position="947"/>
    </location>
</feature>
<keyword evidence="4" id="KW-1185">Reference proteome</keyword>
<feature type="transmembrane region" description="Helical" evidence="2">
    <location>
        <begin position="464"/>
        <end position="487"/>
    </location>
</feature>
<gene>
    <name evidence="3" type="ORF">SAMN02745111_01431</name>
</gene>